<dbReference type="Proteomes" id="UP000452235">
    <property type="component" value="Unassembled WGS sequence"/>
</dbReference>
<proteinExistence type="predicted"/>
<dbReference type="InterPro" id="IPR050675">
    <property type="entry name" value="OAF3"/>
</dbReference>
<keyword evidence="3" id="KW-0805">Transcription regulation</keyword>
<evidence type="ECO:0000256" key="6">
    <source>
        <dbReference type="ARBA" id="ARBA00023242"/>
    </source>
</evidence>
<dbReference type="Gene3D" id="4.10.240.10">
    <property type="entry name" value="Zn(2)-C6 fungal-type DNA-binding domain"/>
    <property type="match status" value="1"/>
</dbReference>
<comment type="caution">
    <text evidence="8">The sequence shown here is derived from an EMBL/GenBank/DDBJ whole genome shotgun (WGS) entry which is preliminary data.</text>
</comment>
<dbReference type="SUPFAM" id="SSF57701">
    <property type="entry name" value="Zn2/Cys6 DNA-binding domain"/>
    <property type="match status" value="1"/>
</dbReference>
<evidence type="ECO:0000256" key="5">
    <source>
        <dbReference type="ARBA" id="ARBA00023163"/>
    </source>
</evidence>
<keyword evidence="6" id="KW-0539">Nucleus</keyword>
<evidence type="ECO:0000256" key="4">
    <source>
        <dbReference type="ARBA" id="ARBA00023125"/>
    </source>
</evidence>
<dbReference type="AlphaFoldDB" id="A0A5M3Z1X3"/>
<feature type="region of interest" description="Disordered" evidence="7">
    <location>
        <begin position="51"/>
        <end position="80"/>
    </location>
</feature>
<dbReference type="GO" id="GO:0008270">
    <property type="term" value="F:zinc ion binding"/>
    <property type="evidence" value="ECO:0007669"/>
    <property type="project" value="InterPro"/>
</dbReference>
<evidence type="ECO:0000256" key="2">
    <source>
        <dbReference type="ARBA" id="ARBA00022833"/>
    </source>
</evidence>
<keyword evidence="4" id="KW-0238">DNA-binding</keyword>
<dbReference type="InterPro" id="IPR036864">
    <property type="entry name" value="Zn2-C6_fun-type_DNA-bd_sf"/>
</dbReference>
<evidence type="ECO:0000313" key="9">
    <source>
        <dbReference type="Proteomes" id="UP000452235"/>
    </source>
</evidence>
<dbReference type="InterPro" id="IPR001138">
    <property type="entry name" value="Zn2Cys6_DnaBD"/>
</dbReference>
<keyword evidence="1" id="KW-0479">Metal-binding</keyword>
<dbReference type="CDD" id="cd00067">
    <property type="entry name" value="GAL4"/>
    <property type="match status" value="1"/>
</dbReference>
<dbReference type="VEuPathDB" id="FungiDB:ATEG_08453"/>
<dbReference type="Pfam" id="PF00172">
    <property type="entry name" value="Zn_clus"/>
    <property type="match status" value="1"/>
</dbReference>
<dbReference type="SMART" id="SM00066">
    <property type="entry name" value="GAL4"/>
    <property type="match status" value="1"/>
</dbReference>
<reference evidence="8 9" key="1">
    <citation type="submission" date="2020-01" db="EMBL/GenBank/DDBJ databases">
        <title>Aspergillus terreus IFO 6365 whole genome shotgun sequence.</title>
        <authorList>
            <person name="Kanamasa S."/>
            <person name="Takahashi H."/>
        </authorList>
    </citation>
    <scope>NUCLEOTIDE SEQUENCE [LARGE SCALE GENOMIC DNA]</scope>
    <source>
        <strain evidence="8 9">IFO 6365</strain>
    </source>
</reference>
<dbReference type="PROSITE" id="PS00463">
    <property type="entry name" value="ZN2_CY6_FUNGAL_1"/>
    <property type="match status" value="1"/>
</dbReference>
<dbReference type="GO" id="GO:0045122">
    <property type="term" value="P:aflatoxin biosynthetic process"/>
    <property type="evidence" value="ECO:0007669"/>
    <property type="project" value="InterPro"/>
</dbReference>
<dbReference type="EMBL" id="BLJY01000005">
    <property type="protein sequence ID" value="GFF16564.1"/>
    <property type="molecule type" value="Genomic_DNA"/>
</dbReference>
<sequence>MPSSGPAGGHKLRGSCHACAVSKVRCSKEKPICSRCRRRATACEYLVTKRPGRKQHGSRLSERPAPTSIPQGLPEPGLPTTTFALPETPSLPVEDVSPGCSDVFSSLFDPVESSLSSSLTSLSTDFEDYLAAFPLPETGSVDAAGSMQALPSEDQSEFSPGLHSGSAATQVAPGDTISLFGLPASASRSPANLGTLFAGTGETPHRGPMASQCHCFSRALDLLKHLTAADLIPGATPGRPTAECFGFLAPSAESMILTNQEAMKAINSILDCGCLQDSYLLAILSLVIFKILDRYAMAAEIGAARVDNDESLSSLPYPSPESIRLPASTGRADAGRESECRVKTAQCVLRELHRVQRAVNQLSPKLNGHKTQHRPSATPISLFSTNTSSAVSNPVMDQLEPELRKRLGALSLEIINILGSGDS</sequence>
<accession>A0A5M3Z1X3</accession>
<dbReference type="Pfam" id="PF08493">
    <property type="entry name" value="AflR"/>
    <property type="match status" value="1"/>
</dbReference>
<dbReference type="InterPro" id="IPR013700">
    <property type="entry name" value="AflR"/>
</dbReference>
<dbReference type="GO" id="GO:0009893">
    <property type="term" value="P:positive regulation of metabolic process"/>
    <property type="evidence" value="ECO:0007669"/>
    <property type="project" value="UniProtKB-ARBA"/>
</dbReference>
<dbReference type="OrthoDB" id="2943660at2759"/>
<dbReference type="GO" id="GO:0005634">
    <property type="term" value="C:nucleus"/>
    <property type="evidence" value="ECO:0007669"/>
    <property type="project" value="InterPro"/>
</dbReference>
<gene>
    <name evidence="8" type="ORF">ATEIFO6365_0005075600</name>
</gene>
<name>A0A5M3Z1X3_ASPTE</name>
<keyword evidence="9" id="KW-1185">Reference proteome</keyword>
<feature type="region of interest" description="Disordered" evidence="7">
    <location>
        <begin position="147"/>
        <end position="168"/>
    </location>
</feature>
<dbReference type="PROSITE" id="PS50048">
    <property type="entry name" value="ZN2_CY6_FUNGAL_2"/>
    <property type="match status" value="1"/>
</dbReference>
<keyword evidence="5" id="KW-0804">Transcription</keyword>
<dbReference type="PANTHER" id="PTHR31069">
    <property type="entry name" value="OLEATE-ACTIVATED TRANSCRIPTION FACTOR 1-RELATED"/>
    <property type="match status" value="1"/>
</dbReference>
<evidence type="ECO:0000313" key="8">
    <source>
        <dbReference type="EMBL" id="GFF16564.1"/>
    </source>
</evidence>
<evidence type="ECO:0000256" key="1">
    <source>
        <dbReference type="ARBA" id="ARBA00022723"/>
    </source>
</evidence>
<keyword evidence="2" id="KW-0862">Zinc</keyword>
<dbReference type="GO" id="GO:0003677">
    <property type="term" value="F:DNA binding"/>
    <property type="evidence" value="ECO:0007669"/>
    <property type="project" value="UniProtKB-KW"/>
</dbReference>
<evidence type="ECO:0000256" key="7">
    <source>
        <dbReference type="SAM" id="MobiDB-lite"/>
    </source>
</evidence>
<organism evidence="8 9">
    <name type="scientific">Aspergillus terreus</name>
    <dbReference type="NCBI Taxonomy" id="33178"/>
    <lineage>
        <taxon>Eukaryota</taxon>
        <taxon>Fungi</taxon>
        <taxon>Dikarya</taxon>
        <taxon>Ascomycota</taxon>
        <taxon>Pezizomycotina</taxon>
        <taxon>Eurotiomycetes</taxon>
        <taxon>Eurotiomycetidae</taxon>
        <taxon>Eurotiales</taxon>
        <taxon>Aspergillaceae</taxon>
        <taxon>Aspergillus</taxon>
        <taxon>Aspergillus subgen. Circumdati</taxon>
    </lineage>
</organism>
<evidence type="ECO:0000256" key="3">
    <source>
        <dbReference type="ARBA" id="ARBA00023015"/>
    </source>
</evidence>
<protein>
    <submittedName>
        <fullName evidence="8">C6 transcription factor</fullName>
    </submittedName>
</protein>
<dbReference type="PRINTS" id="PR00755">
    <property type="entry name" value="AFLATOXINBRP"/>
</dbReference>
<dbReference type="PANTHER" id="PTHR31069:SF31">
    <property type="entry name" value="MONODICTYPHENONE CLUSTER TRANSCRIPTION FACTOR-RELATED"/>
    <property type="match status" value="1"/>
</dbReference>
<dbReference type="GO" id="GO:0000981">
    <property type="term" value="F:DNA-binding transcription factor activity, RNA polymerase II-specific"/>
    <property type="evidence" value="ECO:0007669"/>
    <property type="project" value="InterPro"/>
</dbReference>